<reference evidence="10 11" key="1">
    <citation type="submission" date="2024-02" db="EMBL/GenBank/DDBJ databases">
        <title>A novel Wenzhouxiangellaceae bacterium, isolated from coastal sediments.</title>
        <authorList>
            <person name="Du Z.-J."/>
            <person name="Ye Y.-Q."/>
            <person name="Zhang X.-Y."/>
        </authorList>
    </citation>
    <scope>NUCLEOTIDE SEQUENCE [LARGE SCALE GENOMIC DNA]</scope>
    <source>
        <strain evidence="10 11">CH-27</strain>
    </source>
</reference>
<keyword evidence="11" id="KW-1185">Reference proteome</keyword>
<feature type="domain" description="Glucose-methanol-choline oxidoreductase N-terminal" evidence="9">
    <location>
        <begin position="251"/>
        <end position="265"/>
    </location>
</feature>
<feature type="binding site" evidence="5">
    <location>
        <position position="82"/>
    </location>
    <ligand>
        <name>FAD</name>
        <dbReference type="ChEBI" id="CHEBI:57692"/>
    </ligand>
</feature>
<dbReference type="InterPro" id="IPR036188">
    <property type="entry name" value="FAD/NAD-bd_sf"/>
</dbReference>
<keyword evidence="4 5" id="KW-0274">FAD</keyword>
<dbReference type="PROSITE" id="PS00624">
    <property type="entry name" value="GMC_OXRED_2"/>
    <property type="match status" value="1"/>
</dbReference>
<dbReference type="PROSITE" id="PS00623">
    <property type="entry name" value="GMC_OXRED_1"/>
    <property type="match status" value="1"/>
</dbReference>
<feature type="domain" description="Glucose-methanol-choline oxidoreductase N-terminal" evidence="8">
    <location>
        <begin position="80"/>
        <end position="103"/>
    </location>
</feature>
<dbReference type="InterPro" id="IPR000172">
    <property type="entry name" value="GMC_OxRdtase_N"/>
</dbReference>
<evidence type="ECO:0000313" key="11">
    <source>
        <dbReference type="Proteomes" id="UP001359886"/>
    </source>
</evidence>
<evidence type="ECO:0000259" key="9">
    <source>
        <dbReference type="PROSITE" id="PS00624"/>
    </source>
</evidence>
<evidence type="ECO:0000256" key="4">
    <source>
        <dbReference type="ARBA" id="ARBA00022827"/>
    </source>
</evidence>
<evidence type="ECO:0000256" key="6">
    <source>
        <dbReference type="RuleBase" id="RU003968"/>
    </source>
</evidence>
<dbReference type="Pfam" id="PF05199">
    <property type="entry name" value="GMC_oxred_C"/>
    <property type="match status" value="1"/>
</dbReference>
<evidence type="ECO:0000256" key="1">
    <source>
        <dbReference type="ARBA" id="ARBA00001974"/>
    </source>
</evidence>
<dbReference type="GO" id="GO:0050660">
    <property type="term" value="F:flavin adenine dinucleotide binding"/>
    <property type="evidence" value="ECO:0007669"/>
    <property type="project" value="InterPro"/>
</dbReference>
<evidence type="ECO:0000256" key="2">
    <source>
        <dbReference type="ARBA" id="ARBA00010790"/>
    </source>
</evidence>
<dbReference type="Pfam" id="PF00732">
    <property type="entry name" value="GMC_oxred_N"/>
    <property type="match status" value="1"/>
</dbReference>
<evidence type="ECO:0000256" key="5">
    <source>
        <dbReference type="PIRSR" id="PIRSR000137-2"/>
    </source>
</evidence>
<dbReference type="SUPFAM" id="SSF51905">
    <property type="entry name" value="FAD/NAD(P)-binding domain"/>
    <property type="match status" value="1"/>
</dbReference>
<gene>
    <name evidence="10" type="ORF">V3330_17740</name>
</gene>
<dbReference type="EMBL" id="JAZHOG010000014">
    <property type="protein sequence ID" value="MEJ8569474.1"/>
    <property type="molecule type" value="Genomic_DNA"/>
</dbReference>
<evidence type="ECO:0000256" key="3">
    <source>
        <dbReference type="ARBA" id="ARBA00022630"/>
    </source>
</evidence>
<feature type="compositionally biased region" description="Basic and acidic residues" evidence="7">
    <location>
        <begin position="540"/>
        <end position="551"/>
    </location>
</feature>
<proteinExistence type="inferred from homology"/>
<comment type="similarity">
    <text evidence="2 6">Belongs to the GMC oxidoreductase family.</text>
</comment>
<evidence type="ECO:0000256" key="7">
    <source>
        <dbReference type="SAM" id="MobiDB-lite"/>
    </source>
</evidence>
<sequence length="551" mass="59586">MEHDYLIVGAGSAGCVLANRLSENPSNRVLLLEAGGRDWHPFIHMPAGLAKLVGQSSINWGYETEPQAGLGGRRLYWPRGKVLGGSSSINAMCYCRGHRKDYDEWEAAGNKGWGFEDVLPWFIHSEDQENGPSPCHGSGGPLSVQNLRHVNPLSGVFLEAAAEAGLGLNDDFNGPHQRGFGLYQVTQRNGRRCSSAVAYLNPARGRENLRVITGAHAEAIEFDGDRASGVRYRQGRTVATARAGHVILAAGAINSPQLLMLSGIGPADHLGALGIPVRLDLAGVGRNLQDHLDICTLVCCNHPVTYDQLSDIVVGLRYLLGRKGPGSSNIAEAGGFVVSRHATDDRPDIQMHFVPALLDDHGRNRLSGHGMTIHACALRPESRGEILLRSTNPAEAPMLQPRYLSTEYDRTVMVECARLARRIFAQPAFSDWVARELLPGPDCRNDADLLEFIRRKAETIYHPVGTCKMGIDEMAVVNPQLDVHGVPGLSVVDASIMPQLISGNTNAPTIMIAEKFAAERLGSRLARGGPADGAATTQQRQRDVDQVADRA</sequence>
<dbReference type="Gene3D" id="3.50.50.60">
    <property type="entry name" value="FAD/NAD(P)-binding domain"/>
    <property type="match status" value="1"/>
</dbReference>
<comment type="cofactor">
    <cofactor evidence="1 5">
        <name>FAD</name>
        <dbReference type="ChEBI" id="CHEBI:57692"/>
    </cofactor>
</comment>
<dbReference type="Gene3D" id="3.30.560.10">
    <property type="entry name" value="Glucose Oxidase, domain 3"/>
    <property type="match status" value="1"/>
</dbReference>
<dbReference type="InterPro" id="IPR012132">
    <property type="entry name" value="GMC_OxRdtase"/>
</dbReference>
<accession>A0AAW9R925</accession>
<dbReference type="NCBIfam" id="NF002550">
    <property type="entry name" value="PRK02106.1"/>
    <property type="match status" value="1"/>
</dbReference>
<dbReference type="InterPro" id="IPR007867">
    <property type="entry name" value="GMC_OxRtase_C"/>
</dbReference>
<feature type="region of interest" description="Disordered" evidence="7">
    <location>
        <begin position="527"/>
        <end position="551"/>
    </location>
</feature>
<protein>
    <submittedName>
        <fullName evidence="10">Choline dehydrogenase</fullName>
        <ecNumber evidence="10">1.1.99.1</ecNumber>
    </submittedName>
</protein>
<comment type="caution">
    <text evidence="10">The sequence shown here is derived from an EMBL/GenBank/DDBJ whole genome shotgun (WGS) entry which is preliminary data.</text>
</comment>
<dbReference type="SUPFAM" id="SSF54373">
    <property type="entry name" value="FAD-linked reductases, C-terminal domain"/>
    <property type="match status" value="1"/>
</dbReference>
<dbReference type="PANTHER" id="PTHR11552">
    <property type="entry name" value="GLUCOSE-METHANOL-CHOLINE GMC OXIDOREDUCTASE"/>
    <property type="match status" value="1"/>
</dbReference>
<dbReference type="AlphaFoldDB" id="A0AAW9R925"/>
<name>A0AAW9R925_9GAMM</name>
<dbReference type="EC" id="1.1.99.1" evidence="10"/>
<evidence type="ECO:0000259" key="8">
    <source>
        <dbReference type="PROSITE" id="PS00623"/>
    </source>
</evidence>
<keyword evidence="3 6" id="KW-0285">Flavoprotein</keyword>
<evidence type="ECO:0000313" key="10">
    <source>
        <dbReference type="EMBL" id="MEJ8569474.1"/>
    </source>
</evidence>
<dbReference type="PANTHER" id="PTHR11552:SF147">
    <property type="entry name" value="CHOLINE DEHYDROGENASE, MITOCHONDRIAL"/>
    <property type="match status" value="1"/>
</dbReference>
<dbReference type="GO" id="GO:0008812">
    <property type="term" value="F:choline dehydrogenase activity"/>
    <property type="evidence" value="ECO:0007669"/>
    <property type="project" value="UniProtKB-EC"/>
</dbReference>
<organism evidence="10 11">
    <name type="scientific">Elongatibacter sediminis</name>
    <dbReference type="NCBI Taxonomy" id="3119006"/>
    <lineage>
        <taxon>Bacteria</taxon>
        <taxon>Pseudomonadati</taxon>
        <taxon>Pseudomonadota</taxon>
        <taxon>Gammaproteobacteria</taxon>
        <taxon>Chromatiales</taxon>
        <taxon>Wenzhouxiangellaceae</taxon>
        <taxon>Elongatibacter</taxon>
    </lineage>
</organism>
<dbReference type="RefSeq" id="WP_354696799.1">
    <property type="nucleotide sequence ID" value="NZ_JAZHOG010000014.1"/>
</dbReference>
<dbReference type="Proteomes" id="UP001359886">
    <property type="component" value="Unassembled WGS sequence"/>
</dbReference>
<dbReference type="PIRSF" id="PIRSF000137">
    <property type="entry name" value="Alcohol_oxidase"/>
    <property type="match status" value="1"/>
</dbReference>
<keyword evidence="10" id="KW-0560">Oxidoreductase</keyword>